<dbReference type="EMBL" id="AP024413">
    <property type="protein sequence ID" value="BCR36885.1"/>
    <property type="molecule type" value="Genomic_DNA"/>
</dbReference>
<gene>
    <name evidence="1" type="ORF">MPAN_017780</name>
</gene>
<dbReference type="RefSeq" id="WP_176240149.1">
    <property type="nucleotide sequence ID" value="NZ_AP024413.1"/>
</dbReference>
<proteinExistence type="predicted"/>
<organism evidence="1 2">
    <name type="scientific">Mariniplasma anaerobium</name>
    <dbReference type="NCBI Taxonomy" id="2735436"/>
    <lineage>
        <taxon>Bacteria</taxon>
        <taxon>Bacillati</taxon>
        <taxon>Mycoplasmatota</taxon>
        <taxon>Mollicutes</taxon>
        <taxon>Acholeplasmatales</taxon>
        <taxon>Acholeplasmataceae</taxon>
        <taxon>Mariniplasma</taxon>
    </lineage>
</organism>
<dbReference type="AlphaFoldDB" id="A0A7U9XVY0"/>
<keyword evidence="2" id="KW-1185">Reference proteome</keyword>
<evidence type="ECO:0000313" key="1">
    <source>
        <dbReference type="EMBL" id="BCR36885.1"/>
    </source>
</evidence>
<evidence type="ECO:0000313" key="2">
    <source>
        <dbReference type="Proteomes" id="UP000620133"/>
    </source>
</evidence>
<geneLocation type="plasmid" evidence="1 2">
    <name>pAa22_1</name>
</geneLocation>
<sequence>MKKYIKSLPVVILFFSILLAAMITLGALQTDNGEVIMNGIKATFGGNVGSIGGFASVDVAFSFINAVAYLAPVILVIILIYTVMSHKTKSPLFVSIAILIIASFVFSFVILLNLGAYTTGTVEVLGIEGTYTYEAAVISTGAILGLIFSAGGALTALIYTVSEFKKLS</sequence>
<reference evidence="1" key="1">
    <citation type="submission" date="2021-01" db="EMBL/GenBank/DDBJ databases">
        <title>Draft genome sequence of Acholeplasmataceae bacterium strain Mahy22.</title>
        <authorList>
            <person name="Watanabe M."/>
            <person name="Kojima H."/>
            <person name="Fukui M."/>
        </authorList>
    </citation>
    <scope>NUCLEOTIDE SEQUENCE</scope>
    <source>
        <strain evidence="1">Mahy22</strain>
        <plasmid evidence="1">pAa22_1</plasmid>
    </source>
</reference>
<accession>A0A7U9XVY0</accession>
<dbReference type="Proteomes" id="UP000620133">
    <property type="component" value="Plasmid pAa22_1"/>
</dbReference>
<protein>
    <submittedName>
        <fullName evidence="1">Uncharacterized protein</fullName>
    </submittedName>
</protein>
<name>A0A7U9XVY0_9MOLU</name>
<dbReference type="KEGG" id="manr:MPAN_017780"/>
<keyword evidence="1" id="KW-0614">Plasmid</keyword>